<proteinExistence type="predicted"/>
<accession>A0ABZ1CDY2</accession>
<dbReference type="PANTHER" id="PTHR33835">
    <property type="entry name" value="YALI0C07656P"/>
    <property type="match status" value="1"/>
</dbReference>
<dbReference type="PANTHER" id="PTHR33835:SF1">
    <property type="entry name" value="METALLO-BETA-LACTAMASE DOMAIN-CONTAINING PROTEIN"/>
    <property type="match status" value="1"/>
</dbReference>
<reference evidence="1 2" key="2">
    <citation type="submission" date="2023-12" db="EMBL/GenBank/DDBJ databases">
        <title>Description of an unclassified Opitutus bacterium of Verrucomicrobiota.</title>
        <authorList>
            <person name="Zhang D.-F."/>
        </authorList>
    </citation>
    <scope>NUCLEOTIDE SEQUENCE [LARGE SCALE GENOMIC DNA]</scope>
    <source>
        <strain evidence="1 2">WL0086</strain>
    </source>
</reference>
<dbReference type="EMBL" id="CP139781">
    <property type="protein sequence ID" value="WRQ89893.1"/>
    <property type="molecule type" value="Genomic_DNA"/>
</dbReference>
<dbReference type="SUPFAM" id="SSF56281">
    <property type="entry name" value="Metallo-hydrolase/oxidoreductase"/>
    <property type="match status" value="1"/>
</dbReference>
<organism evidence="1 2">
    <name type="scientific">Actomonas aquatica</name>
    <dbReference type="NCBI Taxonomy" id="2866162"/>
    <lineage>
        <taxon>Bacteria</taxon>
        <taxon>Pseudomonadati</taxon>
        <taxon>Verrucomicrobiota</taxon>
        <taxon>Opitutia</taxon>
        <taxon>Opitutales</taxon>
        <taxon>Opitutaceae</taxon>
        <taxon>Actomonas</taxon>
    </lineage>
</organism>
<dbReference type="RefSeq" id="WP_221032350.1">
    <property type="nucleotide sequence ID" value="NZ_CP139781.1"/>
</dbReference>
<dbReference type="Gene3D" id="3.60.15.10">
    <property type="entry name" value="Ribonuclease Z/Hydroxyacylglutathione hydrolase-like"/>
    <property type="match status" value="1"/>
</dbReference>
<dbReference type="Pfam" id="PF14234">
    <property type="entry name" value="DUF4336"/>
    <property type="match status" value="1"/>
</dbReference>
<keyword evidence="2" id="KW-1185">Reference proteome</keyword>
<evidence type="ECO:0000313" key="2">
    <source>
        <dbReference type="Proteomes" id="UP000738431"/>
    </source>
</evidence>
<dbReference type="InterPro" id="IPR036866">
    <property type="entry name" value="RibonucZ/Hydroxyglut_hydro"/>
</dbReference>
<gene>
    <name evidence="1" type="ORF">K1X11_010790</name>
</gene>
<protein>
    <submittedName>
        <fullName evidence="1">DUF4336 domain-containing protein</fullName>
    </submittedName>
</protein>
<evidence type="ECO:0000313" key="1">
    <source>
        <dbReference type="EMBL" id="WRQ89893.1"/>
    </source>
</evidence>
<reference evidence="1 2" key="1">
    <citation type="submission" date="2021-08" db="EMBL/GenBank/DDBJ databases">
        <authorList>
            <person name="Zhang D."/>
            <person name="Zhang A."/>
            <person name="Wang L."/>
        </authorList>
    </citation>
    <scope>NUCLEOTIDE SEQUENCE [LARGE SCALE GENOMIC DNA]</scope>
    <source>
        <strain evidence="1 2">WL0086</strain>
    </source>
</reference>
<sequence>MSAVTGDLRALGEDLWVAQFPFRIVGAELGKAVTVMRLPSGELVVHSGAPWSAADVAAIQALGPVRWVMEATRLHDTFARELRAEFPEAEFLWPARFPVAAEDLAPGRELGAVPAEWAGEIEVEPLGGIPATQEVAVYHRRSRTLVLADLVFNLRVGPGERVPFFVRWVSGLRTFPGTSRLLRLSVKDRAALRQSLARVLAWDFERVVVGHGEIIAGDAKRTLEQALAWANG</sequence>
<name>A0ABZ1CDY2_9BACT</name>
<dbReference type="Proteomes" id="UP000738431">
    <property type="component" value="Chromosome"/>
</dbReference>
<dbReference type="InterPro" id="IPR025638">
    <property type="entry name" value="DUF4336"/>
</dbReference>